<name>A0AAX6MRP2_9PEZI</name>
<sequence>MSNHHHHHVPAGSFTPGGAAVVGVGAAVVATTTTTTTAATATDDEFTAEMRDRQARGKDPYESSDASSDWTPEGNRKYRAGGGKDESFPMTERRRVASQVLDSPELLMMAAQRDNESIPATRLRYTRMLCGFEEPPQPQSARKKSHRGGGGGGGVGSSDSPRASGGSSTPGRSGRKDAR</sequence>
<organism evidence="2 3">
    <name type="scientific">Daldinia eschscholtzii</name>
    <dbReference type="NCBI Taxonomy" id="292717"/>
    <lineage>
        <taxon>Eukaryota</taxon>
        <taxon>Fungi</taxon>
        <taxon>Dikarya</taxon>
        <taxon>Ascomycota</taxon>
        <taxon>Pezizomycotina</taxon>
        <taxon>Sordariomycetes</taxon>
        <taxon>Xylariomycetidae</taxon>
        <taxon>Xylariales</taxon>
        <taxon>Hypoxylaceae</taxon>
        <taxon>Daldinia</taxon>
    </lineage>
</organism>
<evidence type="ECO:0000313" key="3">
    <source>
        <dbReference type="Proteomes" id="UP001369815"/>
    </source>
</evidence>
<feature type="compositionally biased region" description="Basic and acidic residues" evidence="1">
    <location>
        <begin position="82"/>
        <end position="94"/>
    </location>
</feature>
<reference evidence="2 3" key="1">
    <citation type="journal article" date="2024" name="Front Chem Biol">
        <title>Unveiling the potential of Daldinia eschscholtzii MFLUCC 19-0629 through bioactivity and bioinformatics studies for enhanced sustainable agriculture production.</title>
        <authorList>
            <person name="Brooks S."/>
            <person name="Weaver J.A."/>
            <person name="Klomchit A."/>
            <person name="Alharthi S.A."/>
            <person name="Onlamun T."/>
            <person name="Nurani R."/>
            <person name="Vong T.K."/>
            <person name="Alberti F."/>
            <person name="Greco C."/>
        </authorList>
    </citation>
    <scope>NUCLEOTIDE SEQUENCE [LARGE SCALE GENOMIC DNA]</scope>
    <source>
        <strain evidence="2">MFLUCC 19-0629</strain>
    </source>
</reference>
<gene>
    <name evidence="2" type="ORF">Daesc_002723</name>
</gene>
<protein>
    <submittedName>
        <fullName evidence="2">Uncharacterized protein</fullName>
    </submittedName>
</protein>
<proteinExistence type="predicted"/>
<comment type="caution">
    <text evidence="2">The sequence shown here is derived from an EMBL/GenBank/DDBJ whole genome shotgun (WGS) entry which is preliminary data.</text>
</comment>
<feature type="compositionally biased region" description="Basic and acidic residues" evidence="1">
    <location>
        <begin position="48"/>
        <end position="61"/>
    </location>
</feature>
<accession>A0AAX6MRP2</accession>
<evidence type="ECO:0000256" key="1">
    <source>
        <dbReference type="SAM" id="MobiDB-lite"/>
    </source>
</evidence>
<dbReference type="EMBL" id="JBANMG010000003">
    <property type="protein sequence ID" value="KAK6955093.1"/>
    <property type="molecule type" value="Genomic_DNA"/>
</dbReference>
<feature type="compositionally biased region" description="Low complexity" evidence="1">
    <location>
        <begin position="157"/>
        <end position="172"/>
    </location>
</feature>
<feature type="region of interest" description="Disordered" evidence="1">
    <location>
        <begin position="33"/>
        <end position="94"/>
    </location>
</feature>
<evidence type="ECO:0000313" key="2">
    <source>
        <dbReference type="EMBL" id="KAK6955093.1"/>
    </source>
</evidence>
<dbReference type="AlphaFoldDB" id="A0AAX6MRP2"/>
<feature type="region of interest" description="Disordered" evidence="1">
    <location>
        <begin position="129"/>
        <end position="179"/>
    </location>
</feature>
<dbReference type="Proteomes" id="UP001369815">
    <property type="component" value="Unassembled WGS sequence"/>
</dbReference>
<keyword evidence="3" id="KW-1185">Reference proteome</keyword>